<dbReference type="SUPFAM" id="SSF53187">
    <property type="entry name" value="Zn-dependent exopeptidases"/>
    <property type="match status" value="1"/>
</dbReference>
<organism evidence="2 3">
    <name type="scientific">Paenisporosarcina macmurdoensis</name>
    <dbReference type="NCBI Taxonomy" id="212659"/>
    <lineage>
        <taxon>Bacteria</taxon>
        <taxon>Bacillati</taxon>
        <taxon>Bacillota</taxon>
        <taxon>Bacilli</taxon>
        <taxon>Bacillales</taxon>
        <taxon>Caryophanaceae</taxon>
        <taxon>Paenisporosarcina</taxon>
    </lineage>
</organism>
<dbReference type="Pfam" id="PF01546">
    <property type="entry name" value="Peptidase_M20"/>
    <property type="match status" value="1"/>
</dbReference>
<evidence type="ECO:0000313" key="2">
    <source>
        <dbReference type="EMBL" id="MFC6041339.1"/>
    </source>
</evidence>
<dbReference type="Gene3D" id="3.30.70.360">
    <property type="match status" value="1"/>
</dbReference>
<dbReference type="InterPro" id="IPR002933">
    <property type="entry name" value="Peptidase_M20"/>
</dbReference>
<dbReference type="Gene3D" id="3.40.630.10">
    <property type="entry name" value="Zn peptidases"/>
    <property type="match status" value="1"/>
</dbReference>
<reference evidence="3" key="1">
    <citation type="journal article" date="2019" name="Int. J. Syst. Evol. Microbiol.">
        <title>The Global Catalogue of Microorganisms (GCM) 10K type strain sequencing project: providing services to taxonomists for standard genome sequencing and annotation.</title>
        <authorList>
            <consortium name="The Broad Institute Genomics Platform"/>
            <consortium name="The Broad Institute Genome Sequencing Center for Infectious Disease"/>
            <person name="Wu L."/>
            <person name="Ma J."/>
        </authorList>
    </citation>
    <scope>NUCLEOTIDE SEQUENCE [LARGE SCALE GENOMIC DNA]</scope>
    <source>
        <strain evidence="3">CCUG 54527</strain>
    </source>
</reference>
<evidence type="ECO:0000259" key="1">
    <source>
        <dbReference type="Pfam" id="PF07687"/>
    </source>
</evidence>
<dbReference type="PANTHER" id="PTHR11014:SF122">
    <property type="entry name" value="AMIDOHYDROLASE AMHX"/>
    <property type="match status" value="1"/>
</dbReference>
<evidence type="ECO:0000313" key="3">
    <source>
        <dbReference type="Proteomes" id="UP001596170"/>
    </source>
</evidence>
<dbReference type="Pfam" id="PF07687">
    <property type="entry name" value="M20_dimer"/>
    <property type="match status" value="1"/>
</dbReference>
<dbReference type="InterPro" id="IPR036264">
    <property type="entry name" value="Bact_exopeptidase_dim_dom"/>
</dbReference>
<keyword evidence="3" id="KW-1185">Reference proteome</keyword>
<name>A0ABW1LBM1_9BACL</name>
<dbReference type="EMBL" id="JBHSRI010000038">
    <property type="protein sequence ID" value="MFC6041339.1"/>
    <property type="molecule type" value="Genomic_DNA"/>
</dbReference>
<feature type="domain" description="Peptidase M20 dimerisation" evidence="1">
    <location>
        <begin position="177"/>
        <end position="265"/>
    </location>
</feature>
<proteinExistence type="predicted"/>
<dbReference type="InterPro" id="IPR037484">
    <property type="entry name" value="AmhX-like"/>
</dbReference>
<dbReference type="PANTHER" id="PTHR11014">
    <property type="entry name" value="PEPTIDASE M20 FAMILY MEMBER"/>
    <property type="match status" value="1"/>
</dbReference>
<dbReference type="CDD" id="cd08018">
    <property type="entry name" value="M20_Acy1_amhX-like"/>
    <property type="match status" value="1"/>
</dbReference>
<dbReference type="Proteomes" id="UP001596170">
    <property type="component" value="Unassembled WGS sequence"/>
</dbReference>
<dbReference type="InterPro" id="IPR011650">
    <property type="entry name" value="Peptidase_M20_dimer"/>
</dbReference>
<dbReference type="SUPFAM" id="SSF55031">
    <property type="entry name" value="Bacterial exopeptidase dimerisation domain"/>
    <property type="match status" value="1"/>
</dbReference>
<dbReference type="RefSeq" id="WP_377736195.1">
    <property type="nucleotide sequence ID" value="NZ_JBHSRI010000038.1"/>
</dbReference>
<dbReference type="PIRSF" id="PIRSF005962">
    <property type="entry name" value="Pept_M20D_amidohydro"/>
    <property type="match status" value="1"/>
</dbReference>
<accession>A0ABW1LBM1</accession>
<sequence>MKDSKESNRSRINEIFTYLHEHPEISWKEVGTTAYLKKLIEEEGFSVRTFDDITGLVVEVGEGPTCIGIRADIDALWQEVDGVFKANHSCGHDAHMSIGIGTLLRMKEIGFPKDIRFKWIFQPAEEKGQGALKMLNLGVLDDVDYLFGVHLRPIQEIPDGTASAAICHGSAGIIKGTILGEDTHAARPHLGQNAIEVGAAIVHGLEGIRMDPLVPYSVKMTKLHAGSETGNIIPGKASFTLDARAQTNEAMRILRTKVNEVLRSVESIYHVKIKFKMHEGLVAAIVNEEAYDLMEQAIITVLGADKLEPRITTPGGEDFHFYSLHKPTIKATMLGLGCGLSPGLHHPKMTFNQDSIHTGIEILTNTMLNTIKLIDENKKV</sequence>
<comment type="caution">
    <text evidence="2">The sequence shown here is derived from an EMBL/GenBank/DDBJ whole genome shotgun (WGS) entry which is preliminary data.</text>
</comment>
<dbReference type="NCBIfam" id="TIGR01891">
    <property type="entry name" value="amidohydrolases"/>
    <property type="match status" value="1"/>
</dbReference>
<protein>
    <submittedName>
        <fullName evidence="2">M20 peptidase aminoacylase family protein</fullName>
    </submittedName>
</protein>
<gene>
    <name evidence="2" type="ORF">ACFPYN_18185</name>
</gene>
<dbReference type="InterPro" id="IPR017439">
    <property type="entry name" value="Amidohydrolase"/>
</dbReference>